<accession>A0AAN8BKH1</accession>
<protein>
    <submittedName>
        <fullName evidence="1">Uncharacterized protein</fullName>
    </submittedName>
</protein>
<sequence length="76" mass="7758">MGLASPHVPGVVTRAAAAAQLFSVSLHVVNIHRVNIVSSVYVLAGRREAAAARGLHAARAVLNGGGHAQWAGTWPG</sequence>
<evidence type="ECO:0000313" key="1">
    <source>
        <dbReference type="EMBL" id="KAK5886961.1"/>
    </source>
</evidence>
<dbReference type="Proteomes" id="UP001335648">
    <property type="component" value="Unassembled WGS sequence"/>
</dbReference>
<organism evidence="1 2">
    <name type="scientific">Champsocephalus esox</name>
    <name type="common">pike icefish</name>
    <dbReference type="NCBI Taxonomy" id="159716"/>
    <lineage>
        <taxon>Eukaryota</taxon>
        <taxon>Metazoa</taxon>
        <taxon>Chordata</taxon>
        <taxon>Craniata</taxon>
        <taxon>Vertebrata</taxon>
        <taxon>Euteleostomi</taxon>
        <taxon>Actinopterygii</taxon>
        <taxon>Neopterygii</taxon>
        <taxon>Teleostei</taxon>
        <taxon>Neoteleostei</taxon>
        <taxon>Acanthomorphata</taxon>
        <taxon>Eupercaria</taxon>
        <taxon>Perciformes</taxon>
        <taxon>Notothenioidei</taxon>
        <taxon>Channichthyidae</taxon>
        <taxon>Champsocephalus</taxon>
    </lineage>
</organism>
<dbReference type="AlphaFoldDB" id="A0AAN8BKH1"/>
<keyword evidence="2" id="KW-1185">Reference proteome</keyword>
<comment type="caution">
    <text evidence="1">The sequence shown here is derived from an EMBL/GenBank/DDBJ whole genome shotgun (WGS) entry which is preliminary data.</text>
</comment>
<dbReference type="EMBL" id="JAULUE010002059">
    <property type="protein sequence ID" value="KAK5886961.1"/>
    <property type="molecule type" value="Genomic_DNA"/>
</dbReference>
<proteinExistence type="predicted"/>
<reference evidence="1 2" key="1">
    <citation type="journal article" date="2023" name="Mol. Biol. Evol.">
        <title>Genomics of Secondarily Temperate Adaptation in the Only Non-Antarctic Icefish.</title>
        <authorList>
            <person name="Rivera-Colon A.G."/>
            <person name="Rayamajhi N."/>
            <person name="Minhas B.F."/>
            <person name="Madrigal G."/>
            <person name="Bilyk K.T."/>
            <person name="Yoon V."/>
            <person name="Hune M."/>
            <person name="Gregory S."/>
            <person name="Cheng C.H.C."/>
            <person name="Catchen J.M."/>
        </authorList>
    </citation>
    <scope>NUCLEOTIDE SEQUENCE [LARGE SCALE GENOMIC DNA]</scope>
    <source>
        <strain evidence="1">JC2023a</strain>
    </source>
</reference>
<name>A0AAN8BKH1_9TELE</name>
<evidence type="ECO:0000313" key="2">
    <source>
        <dbReference type="Proteomes" id="UP001335648"/>
    </source>
</evidence>
<gene>
    <name evidence="1" type="ORF">CesoFtcFv8_017940</name>
</gene>